<dbReference type="SUPFAM" id="SSF52141">
    <property type="entry name" value="Uracil-DNA glycosylase-like"/>
    <property type="match status" value="1"/>
</dbReference>
<dbReference type="Pfam" id="PF17884">
    <property type="entry name" value="DUF5591"/>
    <property type="match status" value="1"/>
</dbReference>
<keyword evidence="4" id="KW-1185">Reference proteome</keyword>
<gene>
    <name evidence="3" type="ORF">SACC_20760</name>
</gene>
<accession>A0AAQ4CTC8</accession>
<dbReference type="EMBL" id="AP025226">
    <property type="protein sequence ID" value="BDB99059.1"/>
    <property type="molecule type" value="Genomic_DNA"/>
</dbReference>
<dbReference type="GeneID" id="68866806"/>
<keyword evidence="1" id="KW-0819">tRNA processing</keyword>
<sequence>MSSVCNELYKYIRPNFEKIIKQDNDLFKHPVVAKWHEYFMNRWISYKKIALILPCTAVKPYSLSPTHKVAYSIIKKRGLEGYVQIYSLSEPMLLVPKELEECYPFNSYDYPPRMMTEQEKEEFVYLLIKPLKKISKMHEQIIAILPRHHYNILKKASELSDVNIKLYSYGKLAFKTISDVISSIFKPL</sequence>
<dbReference type="KEGG" id="scas:SACC_20760"/>
<name>A0AAQ4CTC8_9CREN</name>
<evidence type="ECO:0000256" key="1">
    <source>
        <dbReference type="ARBA" id="ARBA00022694"/>
    </source>
</evidence>
<dbReference type="Gene3D" id="3.40.50.10630">
    <property type="entry name" value="Uracil-DNA glycosylase-like"/>
    <property type="match status" value="1"/>
</dbReference>
<dbReference type="RefSeq" id="WP_229569410.1">
    <property type="nucleotide sequence ID" value="NZ_AP025226.1"/>
</dbReference>
<protein>
    <recommendedName>
        <fullName evidence="2">DUF5591 domain-containing protein</fullName>
    </recommendedName>
</protein>
<dbReference type="Proteomes" id="UP001319921">
    <property type="component" value="Chromosome"/>
</dbReference>
<evidence type="ECO:0000313" key="3">
    <source>
        <dbReference type="EMBL" id="BDB99059.1"/>
    </source>
</evidence>
<reference evidence="3 4" key="1">
    <citation type="journal article" date="2022" name="Microbiol. Resour. Announc.">
        <title>Complete Genome Sequence of the Hyperthermophilic and Acidophilic Archaeon Saccharolobus caldissimus Strain HS-3T.</title>
        <authorList>
            <person name="Sakai H.D."/>
            <person name="Kurosawa N."/>
        </authorList>
    </citation>
    <scope>NUCLEOTIDE SEQUENCE [LARGE SCALE GENOMIC DNA]</scope>
    <source>
        <strain evidence="3 4">JCM32116</strain>
    </source>
</reference>
<organism evidence="3 4">
    <name type="scientific">Saccharolobus caldissimus</name>
    <dbReference type="NCBI Taxonomy" id="1702097"/>
    <lineage>
        <taxon>Archaea</taxon>
        <taxon>Thermoproteota</taxon>
        <taxon>Thermoprotei</taxon>
        <taxon>Sulfolobales</taxon>
        <taxon>Sulfolobaceae</taxon>
        <taxon>Saccharolobus</taxon>
    </lineage>
</organism>
<evidence type="ECO:0000313" key="4">
    <source>
        <dbReference type="Proteomes" id="UP001319921"/>
    </source>
</evidence>
<feature type="domain" description="DUF5591" evidence="2">
    <location>
        <begin position="32"/>
        <end position="165"/>
    </location>
</feature>
<dbReference type="AlphaFoldDB" id="A0AAQ4CTC8"/>
<proteinExistence type="predicted"/>
<evidence type="ECO:0000259" key="2">
    <source>
        <dbReference type="Pfam" id="PF17884"/>
    </source>
</evidence>
<dbReference type="InterPro" id="IPR036895">
    <property type="entry name" value="Uracil-DNA_glycosylase-like_sf"/>
</dbReference>
<dbReference type="InterPro" id="IPR040777">
    <property type="entry name" value="DUF5591"/>
</dbReference>
<dbReference type="GO" id="GO:0008033">
    <property type="term" value="P:tRNA processing"/>
    <property type="evidence" value="ECO:0007669"/>
    <property type="project" value="UniProtKB-KW"/>
</dbReference>